<sequence>MHTIAASSFSCTLSASSPSQSESSSSSTNSSHNHCARHSNATPVSTRNSSNDADAFVNHNAPQCCHCGWRGSHSPSCPFR</sequence>
<name>A0ACB8BE42_9AGAM</name>
<comment type="caution">
    <text evidence="1">The sequence shown here is derived from an EMBL/GenBank/DDBJ whole genome shotgun (WGS) entry which is preliminary data.</text>
</comment>
<gene>
    <name evidence="1" type="ORF">BV22DRAFT_1014654</name>
</gene>
<evidence type="ECO:0000313" key="1">
    <source>
        <dbReference type="EMBL" id="KAH7923784.1"/>
    </source>
</evidence>
<accession>A0ACB8BE42</accession>
<reference evidence="1" key="1">
    <citation type="journal article" date="2021" name="New Phytol.">
        <title>Evolutionary innovations through gain and loss of genes in the ectomycorrhizal Boletales.</title>
        <authorList>
            <person name="Wu G."/>
            <person name="Miyauchi S."/>
            <person name="Morin E."/>
            <person name="Kuo A."/>
            <person name="Drula E."/>
            <person name="Varga T."/>
            <person name="Kohler A."/>
            <person name="Feng B."/>
            <person name="Cao Y."/>
            <person name="Lipzen A."/>
            <person name="Daum C."/>
            <person name="Hundley H."/>
            <person name="Pangilinan J."/>
            <person name="Johnson J."/>
            <person name="Barry K."/>
            <person name="LaButti K."/>
            <person name="Ng V."/>
            <person name="Ahrendt S."/>
            <person name="Min B."/>
            <person name="Choi I.G."/>
            <person name="Park H."/>
            <person name="Plett J.M."/>
            <person name="Magnuson J."/>
            <person name="Spatafora J.W."/>
            <person name="Nagy L.G."/>
            <person name="Henrissat B."/>
            <person name="Grigoriev I.V."/>
            <person name="Yang Z.L."/>
            <person name="Xu J."/>
            <person name="Martin F.M."/>
        </authorList>
    </citation>
    <scope>NUCLEOTIDE SEQUENCE</scope>
    <source>
        <strain evidence="1">KUC20120723A-06</strain>
    </source>
</reference>
<keyword evidence="2" id="KW-1185">Reference proteome</keyword>
<dbReference type="Proteomes" id="UP000790709">
    <property type="component" value="Unassembled WGS sequence"/>
</dbReference>
<proteinExistence type="predicted"/>
<protein>
    <submittedName>
        <fullName evidence="1">Uncharacterized protein</fullName>
    </submittedName>
</protein>
<evidence type="ECO:0000313" key="2">
    <source>
        <dbReference type="Proteomes" id="UP000790709"/>
    </source>
</evidence>
<dbReference type="EMBL" id="MU266442">
    <property type="protein sequence ID" value="KAH7923784.1"/>
    <property type="molecule type" value="Genomic_DNA"/>
</dbReference>
<organism evidence="1 2">
    <name type="scientific">Leucogyrophana mollusca</name>
    <dbReference type="NCBI Taxonomy" id="85980"/>
    <lineage>
        <taxon>Eukaryota</taxon>
        <taxon>Fungi</taxon>
        <taxon>Dikarya</taxon>
        <taxon>Basidiomycota</taxon>
        <taxon>Agaricomycotina</taxon>
        <taxon>Agaricomycetes</taxon>
        <taxon>Agaricomycetidae</taxon>
        <taxon>Boletales</taxon>
        <taxon>Boletales incertae sedis</taxon>
        <taxon>Leucogyrophana</taxon>
    </lineage>
</organism>